<sequence>MATLGERIFNEGVDGNYWPLQVVQHCLATLSNLPLRIWARGRAEGSNENPLDHSIEEGLISHVNSRSFFEELLTGHLELVSRYMQRQHSGWLTVSCQAHPLWAYLRRNHLWLVREHCLLWNELGKRDPSDEKAISCFRTRLVGQGEEDRHIELMMSAAPLSDKFKPLFLVVGPLVVLPEEGASERSFRGAIENLVEEIFQVIPPTLQDNHDYSSVGSCVTKELLKPRFDRLVMAQYGCTSGWITETRLVSQARHIAKVLDAILKTDCTLLENCKGLVTSKDFISSSAFNALTQVVFSLFPQELLDSNPNARIEKFRDDLVHYFKIGIPSDGPSLPARNQVLKAERTKNKWSLTIVRDVDKNRPKAWVERKDKAPLKKGDAEYEQRLGFLRNDIGLLAANSNREHMGRRLSEFSDWIRRTYGIVSAGLGGSAGVGLALGDLLNRLKLPQLPLTERLGRAELRQELLLGGVRDARNACSAIVKLERIASQSLTEARKYLEDVLANASSASWPGISVKLNHSRSRRIWEKTLTVLEQLHTHSLEASESLPKFLDEIKDSQSEVVAFIKESDLQCRRERPDNLSCGDESQECYVFQGLHGRATQYQNQLVTLKKVVTEYQKFQSSLRGLIREISSKIKDEMGPSLLGKEVSDASGKNVDIRKDCVQNSVSGVTKVLSQMAELHEQHSKYLDQLLESEYAISTDRSYKPIAREICNLFNADAVVFYLRDFSGLEDHEPRSSDRFEKRLLTPRTMWFDDLRRSMPTGGGPEARSRKVRMTRRAMWNVGKIGNKKEISIAYRAAEERRGQICLAWLKNRKGRDVFDPEKPKILTHEQMLELANSGTLTDGDKAGVEDVLTGKTVIAVPLMVYDRVMGVLEIIGHYPYQFRRDTLLFAEQVGQMTSQFLYQREMLGRLLRITRVVCDPRKNEDQKFKEICRDMADILLADGAILFVPSLQTPGLFKRAASFNFKNMDDADDQREQPVDFDEEIEKSAEHRVFTEYSIKERREKWMKSPLKHRKEIAKQFPNGYAMVIHVWDPTRMVVQCRLSVY</sequence>
<dbReference type="Pfam" id="PF01590">
    <property type="entry name" value="GAF"/>
    <property type="match status" value="1"/>
</dbReference>
<evidence type="ECO:0000313" key="3">
    <source>
        <dbReference type="Proteomes" id="UP000807825"/>
    </source>
</evidence>
<protein>
    <recommendedName>
        <fullName evidence="1">GAF domain-containing protein</fullName>
    </recommendedName>
</protein>
<evidence type="ECO:0000259" key="1">
    <source>
        <dbReference type="Pfam" id="PF01590"/>
    </source>
</evidence>
<dbReference type="EMBL" id="JACRDE010000606">
    <property type="protein sequence ID" value="MBI5252421.1"/>
    <property type="molecule type" value="Genomic_DNA"/>
</dbReference>
<dbReference type="SUPFAM" id="SSF55781">
    <property type="entry name" value="GAF domain-like"/>
    <property type="match status" value="1"/>
</dbReference>
<gene>
    <name evidence="2" type="ORF">HY912_23245</name>
</gene>
<dbReference type="InterPro" id="IPR003018">
    <property type="entry name" value="GAF"/>
</dbReference>
<dbReference type="Gene3D" id="3.30.450.40">
    <property type="match status" value="1"/>
</dbReference>
<reference evidence="2" key="1">
    <citation type="submission" date="2020-07" db="EMBL/GenBank/DDBJ databases">
        <title>Huge and variable diversity of episymbiotic CPR bacteria and DPANN archaea in groundwater ecosystems.</title>
        <authorList>
            <person name="He C.Y."/>
            <person name="Keren R."/>
            <person name="Whittaker M."/>
            <person name="Farag I.F."/>
            <person name="Doudna J."/>
            <person name="Cate J.H.D."/>
            <person name="Banfield J.F."/>
        </authorList>
    </citation>
    <scope>NUCLEOTIDE SEQUENCE</scope>
    <source>
        <strain evidence="2">NC_groundwater_1664_Pr3_B-0.1um_52_9</strain>
    </source>
</reference>
<dbReference type="InterPro" id="IPR029016">
    <property type="entry name" value="GAF-like_dom_sf"/>
</dbReference>
<accession>A0A9D6Z8T0</accession>
<feature type="domain" description="GAF" evidence="1">
    <location>
        <begin position="701"/>
        <end position="898"/>
    </location>
</feature>
<dbReference type="Proteomes" id="UP000807825">
    <property type="component" value="Unassembled WGS sequence"/>
</dbReference>
<comment type="caution">
    <text evidence="2">The sequence shown here is derived from an EMBL/GenBank/DDBJ whole genome shotgun (WGS) entry which is preliminary data.</text>
</comment>
<organism evidence="2 3">
    <name type="scientific">Desulfomonile tiedjei</name>
    <dbReference type="NCBI Taxonomy" id="2358"/>
    <lineage>
        <taxon>Bacteria</taxon>
        <taxon>Pseudomonadati</taxon>
        <taxon>Thermodesulfobacteriota</taxon>
        <taxon>Desulfomonilia</taxon>
        <taxon>Desulfomonilales</taxon>
        <taxon>Desulfomonilaceae</taxon>
        <taxon>Desulfomonile</taxon>
    </lineage>
</organism>
<dbReference type="AlphaFoldDB" id="A0A9D6Z8T0"/>
<name>A0A9D6Z8T0_9BACT</name>
<proteinExistence type="predicted"/>
<evidence type="ECO:0000313" key="2">
    <source>
        <dbReference type="EMBL" id="MBI5252421.1"/>
    </source>
</evidence>